<name>A0ABQ9DTC3_9PASS</name>
<dbReference type="PROSITE" id="PS51854">
    <property type="entry name" value="CSPG"/>
    <property type="match status" value="1"/>
</dbReference>
<evidence type="ECO:0000256" key="1">
    <source>
        <dbReference type="ARBA" id="ARBA00022729"/>
    </source>
</evidence>
<dbReference type="InterPro" id="IPR051561">
    <property type="entry name" value="FRAS1_ECM"/>
</dbReference>
<protein>
    <submittedName>
        <fullName evidence="5">Uncharacterized protein</fullName>
    </submittedName>
</protein>
<dbReference type="PANTHER" id="PTHR45739:SF3">
    <property type="entry name" value="FRAS-RELATED EXTRACELLULAR MATRIX PROTEIN 1B PRECURSOR"/>
    <property type="match status" value="1"/>
</dbReference>
<keyword evidence="1" id="KW-0732">Signal</keyword>
<reference evidence="5" key="1">
    <citation type="submission" date="2019-10" db="EMBL/GenBank/DDBJ databases">
        <authorList>
            <person name="Soares A.E.R."/>
            <person name="Aleixo A."/>
            <person name="Schneider P."/>
            <person name="Miyaki C.Y."/>
            <person name="Schneider M.P."/>
            <person name="Mello C."/>
            <person name="Vasconcelos A.T.R."/>
        </authorList>
    </citation>
    <scope>NUCLEOTIDE SEQUENCE</scope>
    <source>
        <tissue evidence="5">Muscle</tissue>
    </source>
</reference>
<keyword evidence="6" id="KW-1185">Reference proteome</keyword>
<dbReference type="EMBL" id="WHWB01031873">
    <property type="protein sequence ID" value="KAJ7427668.1"/>
    <property type="molecule type" value="Genomic_DNA"/>
</dbReference>
<dbReference type="Pfam" id="PF16184">
    <property type="entry name" value="Cadherin_3"/>
    <property type="match status" value="1"/>
</dbReference>
<evidence type="ECO:0000313" key="5">
    <source>
        <dbReference type="EMBL" id="KAJ7427668.1"/>
    </source>
</evidence>
<comment type="caution">
    <text evidence="5">The sequence shown here is derived from an EMBL/GenBank/DDBJ whole genome shotgun (WGS) entry which is preliminary data.</text>
</comment>
<dbReference type="Proteomes" id="UP001145742">
    <property type="component" value="Unassembled WGS sequence"/>
</dbReference>
<sequence>MDKGCPSYCHIDILSPNNFDTFQFYSMNGKNISPPENVYVSPRNPRKGDIVLLAKPVTLTEGDRVTLTTDVPVATDGTSKPEKLLYAVSLPPVHGQIEHINYPGVPISSYSQLDVVAQKVSHVLDNSHGAGKEALRARFPSFLFIETYKSEFYTRNAITFAEEWLIHLYSIGYDLVGLSEKLKVFLWKLLTQSVAVPKCNGNQEKKPIGLAVQDRSSFWRNMRLMEDNMIMWPSCQMGWEDAWDSLKPFPLVLSLQFLMKEHHQEYDIPVILKG</sequence>
<evidence type="ECO:0000256" key="2">
    <source>
        <dbReference type="ARBA" id="ARBA00022737"/>
    </source>
</evidence>
<dbReference type="PANTHER" id="PTHR45739">
    <property type="entry name" value="MATRIX PROTEIN, PUTATIVE-RELATED"/>
    <property type="match status" value="1"/>
</dbReference>
<proteinExistence type="predicted"/>
<keyword evidence="3" id="KW-0325">Glycoprotein</keyword>
<feature type="repeat" description="CSPG" evidence="4">
    <location>
        <begin position="48"/>
        <end position="147"/>
    </location>
</feature>
<organism evidence="5 6">
    <name type="scientific">Willisornis vidua</name>
    <name type="common">Xingu scale-backed antbird</name>
    <dbReference type="NCBI Taxonomy" id="1566151"/>
    <lineage>
        <taxon>Eukaryota</taxon>
        <taxon>Metazoa</taxon>
        <taxon>Chordata</taxon>
        <taxon>Craniata</taxon>
        <taxon>Vertebrata</taxon>
        <taxon>Euteleostomi</taxon>
        <taxon>Archelosauria</taxon>
        <taxon>Archosauria</taxon>
        <taxon>Dinosauria</taxon>
        <taxon>Saurischia</taxon>
        <taxon>Theropoda</taxon>
        <taxon>Coelurosauria</taxon>
        <taxon>Aves</taxon>
        <taxon>Neognathae</taxon>
        <taxon>Neoaves</taxon>
        <taxon>Telluraves</taxon>
        <taxon>Australaves</taxon>
        <taxon>Passeriformes</taxon>
        <taxon>Thamnophilidae</taxon>
        <taxon>Willisornis</taxon>
    </lineage>
</organism>
<keyword evidence="2" id="KW-0677">Repeat</keyword>
<evidence type="ECO:0000313" key="6">
    <source>
        <dbReference type="Proteomes" id="UP001145742"/>
    </source>
</evidence>
<evidence type="ECO:0000256" key="3">
    <source>
        <dbReference type="ARBA" id="ARBA00023180"/>
    </source>
</evidence>
<gene>
    <name evidence="5" type="ORF">WISP_04831</name>
</gene>
<evidence type="ECO:0000256" key="4">
    <source>
        <dbReference type="PROSITE-ProRule" id="PRU01201"/>
    </source>
</evidence>
<dbReference type="InterPro" id="IPR039005">
    <property type="entry name" value="CSPG_rpt"/>
</dbReference>
<accession>A0ABQ9DTC3</accession>